<evidence type="ECO:0000256" key="3">
    <source>
        <dbReference type="ARBA" id="ARBA00023128"/>
    </source>
</evidence>
<evidence type="ECO:0000313" key="8">
    <source>
        <dbReference type="Proteomes" id="UP000769528"/>
    </source>
</evidence>
<keyword evidence="8" id="KW-1185">Reference proteome</keyword>
<evidence type="ECO:0000256" key="4">
    <source>
        <dbReference type="ARBA" id="ARBA00035129"/>
    </source>
</evidence>
<evidence type="ECO:0000259" key="6">
    <source>
        <dbReference type="SMART" id="SM01238"/>
    </source>
</evidence>
<protein>
    <recommendedName>
        <fullName evidence="4">Small ribosomal subunit protein mS41</fullName>
    </recommendedName>
    <alternativeName>
        <fullName evidence="5">Protein FYV4, mitochondrial</fullName>
    </alternativeName>
</protein>
<feature type="domain" description="Small ribosomal subunit protein mS41 SAM" evidence="6">
    <location>
        <begin position="37"/>
        <end position="92"/>
    </location>
</feature>
<evidence type="ECO:0000256" key="2">
    <source>
        <dbReference type="ARBA" id="ARBA00010492"/>
    </source>
</evidence>
<keyword evidence="3" id="KW-0496">Mitochondrion</keyword>
<comment type="similarity">
    <text evidence="2">Belongs to the mitochondrion-specific ribosomal protein mS41 family.</text>
</comment>
<dbReference type="InterPro" id="IPR019083">
    <property type="entry name" value="SAM_Ribosomal_mS41"/>
</dbReference>
<gene>
    <name evidence="7" type="ORF">WICMUC_002480</name>
</gene>
<dbReference type="Proteomes" id="UP000769528">
    <property type="component" value="Unassembled WGS sequence"/>
</dbReference>
<evidence type="ECO:0000313" key="7">
    <source>
        <dbReference type="EMBL" id="KAH3675834.1"/>
    </source>
</evidence>
<dbReference type="InterPro" id="IPR039603">
    <property type="entry name" value="Ribosomal_mS41"/>
</dbReference>
<organism evidence="7 8">
    <name type="scientific">Wickerhamomyces mucosus</name>
    <dbReference type="NCBI Taxonomy" id="1378264"/>
    <lineage>
        <taxon>Eukaryota</taxon>
        <taxon>Fungi</taxon>
        <taxon>Dikarya</taxon>
        <taxon>Ascomycota</taxon>
        <taxon>Saccharomycotina</taxon>
        <taxon>Saccharomycetes</taxon>
        <taxon>Phaffomycetales</taxon>
        <taxon>Wickerhamomycetaceae</taxon>
        <taxon>Wickerhamomyces</taxon>
    </lineage>
</organism>
<sequence>MFITSLRTNILQKSLIIRTSTRFQSTIPKPTSAIPDVETFLNKIGRNSSEHLEIFPEWSSLFTITSRELKEKGIDTAARRYLLNQINHLRNGDEIRNYKQGKKSFYGGEYKRNEKTSKILAERRAERIKYEEAAQNK</sequence>
<reference evidence="7" key="2">
    <citation type="submission" date="2021-01" db="EMBL/GenBank/DDBJ databases">
        <authorList>
            <person name="Schikora-Tamarit M.A."/>
        </authorList>
    </citation>
    <scope>NUCLEOTIDE SEQUENCE</scope>
    <source>
        <strain evidence="7">CBS6341</strain>
    </source>
</reference>
<dbReference type="GO" id="GO:0005739">
    <property type="term" value="C:mitochondrion"/>
    <property type="evidence" value="ECO:0007669"/>
    <property type="project" value="UniProtKB-SubCell"/>
</dbReference>
<evidence type="ECO:0000256" key="5">
    <source>
        <dbReference type="ARBA" id="ARBA00035341"/>
    </source>
</evidence>
<dbReference type="EMBL" id="JAEUBF010000698">
    <property type="protein sequence ID" value="KAH3675834.1"/>
    <property type="molecule type" value="Genomic_DNA"/>
</dbReference>
<comment type="caution">
    <text evidence="7">The sequence shown here is derived from an EMBL/GenBank/DDBJ whole genome shotgun (WGS) entry which is preliminary data.</text>
</comment>
<dbReference type="PANTHER" id="PTHR28235:SF1">
    <property type="entry name" value="SMALL RIBOSOMAL SUBUNIT PROTEIN MS41"/>
    <property type="match status" value="1"/>
</dbReference>
<proteinExistence type="inferred from homology"/>
<dbReference type="PANTHER" id="PTHR28235">
    <property type="entry name" value="PROTEIN FYV4, MITOCHONDRIAL"/>
    <property type="match status" value="1"/>
</dbReference>
<evidence type="ECO:0000256" key="1">
    <source>
        <dbReference type="ARBA" id="ARBA00004173"/>
    </source>
</evidence>
<reference evidence="7" key="1">
    <citation type="journal article" date="2021" name="Open Biol.">
        <title>Shared evolutionary footprints suggest mitochondrial oxidative damage underlies multiple complex I losses in fungi.</title>
        <authorList>
            <person name="Schikora-Tamarit M.A."/>
            <person name="Marcet-Houben M."/>
            <person name="Nosek J."/>
            <person name="Gabaldon T."/>
        </authorList>
    </citation>
    <scope>NUCLEOTIDE SEQUENCE</scope>
    <source>
        <strain evidence="7">CBS6341</strain>
    </source>
</reference>
<accession>A0A9P8PQU4</accession>
<name>A0A9P8PQU4_9ASCO</name>
<dbReference type="SMART" id="SM01238">
    <property type="entry name" value="IGR"/>
    <property type="match status" value="1"/>
</dbReference>
<comment type="subcellular location">
    <subcellularLocation>
        <location evidence="1">Mitochondrion</location>
    </subcellularLocation>
</comment>
<dbReference type="OrthoDB" id="18595at2759"/>
<dbReference type="AlphaFoldDB" id="A0A9P8PQU4"/>
<dbReference type="Pfam" id="PF09597">
    <property type="entry name" value="SAM_Ribosomal_mS41"/>
    <property type="match status" value="1"/>
</dbReference>